<reference evidence="1" key="4">
    <citation type="submission" date="2019-03" db="UniProtKB">
        <authorList>
            <consortium name="EnsemblPlants"/>
        </authorList>
    </citation>
    <scope>IDENTIFICATION</scope>
</reference>
<evidence type="ECO:0000313" key="2">
    <source>
        <dbReference type="Proteomes" id="UP000015105"/>
    </source>
</evidence>
<keyword evidence="2" id="KW-1185">Reference proteome</keyword>
<reference evidence="2" key="1">
    <citation type="journal article" date="2014" name="Science">
        <title>Ancient hybridizations among the ancestral genomes of bread wheat.</title>
        <authorList>
            <consortium name="International Wheat Genome Sequencing Consortium,"/>
            <person name="Marcussen T."/>
            <person name="Sandve S.R."/>
            <person name="Heier L."/>
            <person name="Spannagl M."/>
            <person name="Pfeifer M."/>
            <person name="Jakobsen K.S."/>
            <person name="Wulff B.B."/>
            <person name="Steuernagel B."/>
            <person name="Mayer K.F."/>
            <person name="Olsen O.A."/>
        </authorList>
    </citation>
    <scope>NUCLEOTIDE SEQUENCE [LARGE SCALE GENOMIC DNA]</scope>
    <source>
        <strain evidence="2">cv. AL8/78</strain>
    </source>
</reference>
<organism evidence="1 2">
    <name type="scientific">Aegilops tauschii subsp. strangulata</name>
    <name type="common">Goatgrass</name>
    <dbReference type="NCBI Taxonomy" id="200361"/>
    <lineage>
        <taxon>Eukaryota</taxon>
        <taxon>Viridiplantae</taxon>
        <taxon>Streptophyta</taxon>
        <taxon>Embryophyta</taxon>
        <taxon>Tracheophyta</taxon>
        <taxon>Spermatophyta</taxon>
        <taxon>Magnoliopsida</taxon>
        <taxon>Liliopsida</taxon>
        <taxon>Poales</taxon>
        <taxon>Poaceae</taxon>
        <taxon>BOP clade</taxon>
        <taxon>Pooideae</taxon>
        <taxon>Triticodae</taxon>
        <taxon>Triticeae</taxon>
        <taxon>Triticinae</taxon>
        <taxon>Aegilops</taxon>
    </lineage>
</organism>
<accession>A0A453EXI5</accession>
<reference evidence="1" key="3">
    <citation type="journal article" date="2017" name="Nature">
        <title>Genome sequence of the progenitor of the wheat D genome Aegilops tauschii.</title>
        <authorList>
            <person name="Luo M.C."/>
            <person name="Gu Y.Q."/>
            <person name="Puiu D."/>
            <person name="Wang H."/>
            <person name="Twardziok S.O."/>
            <person name="Deal K.R."/>
            <person name="Huo N."/>
            <person name="Zhu T."/>
            <person name="Wang L."/>
            <person name="Wang Y."/>
            <person name="McGuire P.E."/>
            <person name="Liu S."/>
            <person name="Long H."/>
            <person name="Ramasamy R.K."/>
            <person name="Rodriguez J.C."/>
            <person name="Van S.L."/>
            <person name="Yuan L."/>
            <person name="Wang Z."/>
            <person name="Xia Z."/>
            <person name="Xiao L."/>
            <person name="Anderson O.D."/>
            <person name="Ouyang S."/>
            <person name="Liang Y."/>
            <person name="Zimin A.V."/>
            <person name="Pertea G."/>
            <person name="Qi P."/>
            <person name="Bennetzen J.L."/>
            <person name="Dai X."/>
            <person name="Dawson M.W."/>
            <person name="Muller H.G."/>
            <person name="Kugler K."/>
            <person name="Rivarola-Duarte L."/>
            <person name="Spannagl M."/>
            <person name="Mayer K.F.X."/>
            <person name="Lu F.H."/>
            <person name="Bevan M.W."/>
            <person name="Leroy P."/>
            <person name="Li P."/>
            <person name="You F.M."/>
            <person name="Sun Q."/>
            <person name="Liu Z."/>
            <person name="Lyons E."/>
            <person name="Wicker T."/>
            <person name="Salzberg S.L."/>
            <person name="Devos K.M."/>
            <person name="Dvorak J."/>
        </authorList>
    </citation>
    <scope>NUCLEOTIDE SEQUENCE [LARGE SCALE GENOMIC DNA]</scope>
    <source>
        <strain evidence="1">cv. AL8/78</strain>
    </source>
</reference>
<reference evidence="2" key="2">
    <citation type="journal article" date="2017" name="Nat. Plants">
        <title>The Aegilops tauschii genome reveals multiple impacts of transposons.</title>
        <authorList>
            <person name="Zhao G."/>
            <person name="Zou C."/>
            <person name="Li K."/>
            <person name="Wang K."/>
            <person name="Li T."/>
            <person name="Gao L."/>
            <person name="Zhang X."/>
            <person name="Wang H."/>
            <person name="Yang Z."/>
            <person name="Liu X."/>
            <person name="Jiang W."/>
            <person name="Mao L."/>
            <person name="Kong X."/>
            <person name="Jiao Y."/>
            <person name="Jia J."/>
        </authorList>
    </citation>
    <scope>NUCLEOTIDE SEQUENCE [LARGE SCALE GENOMIC DNA]</scope>
    <source>
        <strain evidence="2">cv. AL8/78</strain>
    </source>
</reference>
<name>A0A453EXI5_AEGTS</name>
<dbReference type="AlphaFoldDB" id="A0A453EXI5"/>
<sequence>MDGSLGVGICVPIRRCFSDTPCWIVCSSADSKALFRRFRLGVGDLLCCLRSLRPVYIWLDNFRLLYLNS</sequence>
<dbReference type="Gramene" id="AET3Gv20504200.13">
    <property type="protein sequence ID" value="AET3Gv20504200.13"/>
    <property type="gene ID" value="AET3Gv20504200"/>
</dbReference>
<protein>
    <submittedName>
        <fullName evidence="1">Uncharacterized protein</fullName>
    </submittedName>
</protein>
<evidence type="ECO:0000313" key="1">
    <source>
        <dbReference type="EnsemblPlants" id="AET3Gv20504200.13"/>
    </source>
</evidence>
<proteinExistence type="predicted"/>
<dbReference type="EnsemblPlants" id="AET3Gv20504200.13">
    <property type="protein sequence ID" value="AET3Gv20504200.13"/>
    <property type="gene ID" value="AET3Gv20504200"/>
</dbReference>
<reference evidence="1" key="5">
    <citation type="journal article" date="2021" name="G3 (Bethesda)">
        <title>Aegilops tauschii genome assembly Aet v5.0 features greater sequence contiguity and improved annotation.</title>
        <authorList>
            <person name="Wang L."/>
            <person name="Zhu T."/>
            <person name="Rodriguez J.C."/>
            <person name="Deal K.R."/>
            <person name="Dubcovsky J."/>
            <person name="McGuire P.E."/>
            <person name="Lux T."/>
            <person name="Spannagl M."/>
            <person name="Mayer K.F.X."/>
            <person name="Baldrich P."/>
            <person name="Meyers B.C."/>
            <person name="Huo N."/>
            <person name="Gu Y.Q."/>
            <person name="Zhou H."/>
            <person name="Devos K.M."/>
            <person name="Bennetzen J.L."/>
            <person name="Unver T."/>
            <person name="Budak H."/>
            <person name="Gulick P.J."/>
            <person name="Galiba G."/>
            <person name="Kalapos B."/>
            <person name="Nelson D.R."/>
            <person name="Li P."/>
            <person name="You F.M."/>
            <person name="Luo M.C."/>
            <person name="Dvorak J."/>
        </authorList>
    </citation>
    <scope>NUCLEOTIDE SEQUENCE [LARGE SCALE GENOMIC DNA]</scope>
    <source>
        <strain evidence="1">cv. AL8/78</strain>
    </source>
</reference>
<dbReference type="Proteomes" id="UP000015105">
    <property type="component" value="Chromosome 3D"/>
</dbReference>